<reference evidence="1" key="1">
    <citation type="journal article" date="2012" name="PLoS Genet.">
        <title>Comparative analysis of the genomes of two field isolates of the rice blast fungus Magnaporthe oryzae.</title>
        <authorList>
            <person name="Xue M."/>
            <person name="Yang J."/>
            <person name="Li Z."/>
            <person name="Hu S."/>
            <person name="Yao N."/>
            <person name="Dean R.A."/>
            <person name="Zhao W."/>
            <person name="Shen M."/>
            <person name="Zhang H."/>
            <person name="Li C."/>
            <person name="Liu L."/>
            <person name="Cao L."/>
            <person name="Xu X."/>
            <person name="Xing Y."/>
            <person name="Hsiang T."/>
            <person name="Zhang Z."/>
            <person name="Xu J.R."/>
            <person name="Peng Y.L."/>
        </authorList>
    </citation>
    <scope>NUCLEOTIDE SEQUENCE</scope>
    <source>
        <strain evidence="1">Y34</strain>
    </source>
</reference>
<accession>A0AA97NXV1</accession>
<organism evidence="1">
    <name type="scientific">Pyricularia oryzae (strain Y34)</name>
    <name type="common">Rice blast fungus</name>
    <name type="synonym">Magnaporthe oryzae</name>
    <dbReference type="NCBI Taxonomy" id="1143189"/>
    <lineage>
        <taxon>Eukaryota</taxon>
        <taxon>Fungi</taxon>
        <taxon>Dikarya</taxon>
        <taxon>Ascomycota</taxon>
        <taxon>Pezizomycotina</taxon>
        <taxon>Sordariomycetes</taxon>
        <taxon>Sordariomycetidae</taxon>
        <taxon>Magnaporthales</taxon>
        <taxon>Pyriculariaceae</taxon>
        <taxon>Pyricularia</taxon>
    </lineage>
</organism>
<proteinExistence type="predicted"/>
<name>A0AA97NXV1_PYRO3</name>
<dbReference type="Proteomes" id="UP000011086">
    <property type="component" value="Unassembled WGS sequence"/>
</dbReference>
<gene>
    <name evidence="1" type="ORF">OOU_Y34scaffold00542g47</name>
</gene>
<dbReference type="AlphaFoldDB" id="A0AA97NXV1"/>
<dbReference type="EMBL" id="JH793328">
    <property type="protein sequence ID" value="ELQ38355.1"/>
    <property type="molecule type" value="Genomic_DNA"/>
</dbReference>
<evidence type="ECO:0000313" key="1">
    <source>
        <dbReference type="EMBL" id="ELQ38355.1"/>
    </source>
</evidence>
<sequence>MGALWVWVGVDMVNLGLNPDLLRAIPNELALWLASLGRELFVTPCSPGAENGFNSFDGRNEVMSDRPRRELA</sequence>
<protein>
    <submittedName>
        <fullName evidence="1">Uncharacterized protein</fullName>
    </submittedName>
</protein>